<feature type="transmembrane region" description="Helical" evidence="1">
    <location>
        <begin position="126"/>
        <end position="148"/>
    </location>
</feature>
<dbReference type="VEuPathDB" id="PlasmoDB:PGAL8A_00448800"/>
<dbReference type="OMA" id="RYSEHNT"/>
<evidence type="ECO:0008006" key="4">
    <source>
        <dbReference type="Google" id="ProtNLM"/>
    </source>
</evidence>
<dbReference type="Pfam" id="PF12420">
    <property type="entry name" value="DUF3671"/>
    <property type="match status" value="1"/>
</dbReference>
<proteinExistence type="predicted"/>
<evidence type="ECO:0000313" key="2">
    <source>
        <dbReference type="EMBL" id="CRG96907.1"/>
    </source>
</evidence>
<dbReference type="AlphaFoldDB" id="A0A1J1GWH5"/>
<dbReference type="RefSeq" id="XP_028529710.1">
    <property type="nucleotide sequence ID" value="XM_028673237.1"/>
</dbReference>
<feature type="transmembrane region" description="Helical" evidence="1">
    <location>
        <begin position="12"/>
        <end position="29"/>
    </location>
</feature>
<evidence type="ECO:0000313" key="3">
    <source>
        <dbReference type="Proteomes" id="UP000220797"/>
    </source>
</evidence>
<keyword evidence="1" id="KW-0472">Membrane</keyword>
<name>A0A1J1GWH5_PLAGA</name>
<reference evidence="2" key="1">
    <citation type="submission" date="2015-04" db="EMBL/GenBank/DDBJ databases">
        <authorList>
            <consortium name="Pathogen Informatics"/>
        </authorList>
    </citation>
    <scope>NUCLEOTIDE SEQUENCE [LARGE SCALE GENOMIC DNA]</scope>
    <source>
        <strain evidence="2">8A</strain>
    </source>
</reference>
<evidence type="ECO:0000256" key="1">
    <source>
        <dbReference type="SAM" id="Phobius"/>
    </source>
</evidence>
<organism evidence="2 3">
    <name type="scientific">Plasmodium gallinaceum</name>
    <dbReference type="NCBI Taxonomy" id="5849"/>
    <lineage>
        <taxon>Eukaryota</taxon>
        <taxon>Sar</taxon>
        <taxon>Alveolata</taxon>
        <taxon>Apicomplexa</taxon>
        <taxon>Aconoidasida</taxon>
        <taxon>Haemosporida</taxon>
        <taxon>Plasmodiidae</taxon>
        <taxon>Plasmodium</taxon>
        <taxon>Plasmodium (Haemamoeba)</taxon>
    </lineage>
</organism>
<dbReference type="EMBL" id="CVMV01000070">
    <property type="protein sequence ID" value="CRG96907.1"/>
    <property type="molecule type" value="Genomic_DNA"/>
</dbReference>
<dbReference type="Proteomes" id="UP000220797">
    <property type="component" value="Unassembled WGS sequence"/>
</dbReference>
<feature type="transmembrane region" description="Helical" evidence="1">
    <location>
        <begin position="160"/>
        <end position="181"/>
    </location>
</feature>
<comment type="caution">
    <text evidence="2">The sequence shown here is derived from an EMBL/GenBank/DDBJ whole genome shotgun (WGS) entry which is preliminary data.</text>
</comment>
<gene>
    <name evidence="2" type="ORF">PGAL8A_00448800</name>
</gene>
<accession>A0A1J1GWH5</accession>
<keyword evidence="1" id="KW-1133">Transmembrane helix</keyword>
<protein>
    <recommendedName>
        <fullName evidence="4">Fam-h protein</fullName>
    </recommendedName>
</protein>
<keyword evidence="3" id="KW-1185">Reference proteome</keyword>
<dbReference type="GeneID" id="39733021"/>
<sequence>MYYKKQKIRISLFFKFFIFTLLIWISQYSNNYTCRFLKDKNNFERAINLIYKRTLSEYELIESDEKNLNISDKTNPSDREEESYHNNLNSDYINLINLDNDSEVKLDMRNIKENKKINEHNGGHPIIKLIILSGMFICYIFVVLSCLYKNYYIHNTPNGITQDLFSLLTVTLLLLCSIIIVDRGIL</sequence>
<keyword evidence="1" id="KW-0812">Transmembrane</keyword>
<dbReference type="InterPro" id="IPR022139">
    <property type="entry name" value="Fam-L/Fam-M-like_plasmodium"/>
</dbReference>